<evidence type="ECO:0000256" key="3">
    <source>
        <dbReference type="ARBA" id="ARBA00022989"/>
    </source>
</evidence>
<dbReference type="GO" id="GO:0004930">
    <property type="term" value="F:G protein-coupled receptor activity"/>
    <property type="evidence" value="ECO:0007669"/>
    <property type="project" value="UniProtKB-KW"/>
</dbReference>
<organism evidence="10 11">
    <name type="scientific">Biomphalaria glabrata</name>
    <name type="common">Bloodfluke planorb</name>
    <name type="synonym">Freshwater snail</name>
    <dbReference type="NCBI Taxonomy" id="6526"/>
    <lineage>
        <taxon>Eukaryota</taxon>
        <taxon>Metazoa</taxon>
        <taxon>Spiralia</taxon>
        <taxon>Lophotrochozoa</taxon>
        <taxon>Mollusca</taxon>
        <taxon>Gastropoda</taxon>
        <taxon>Heterobranchia</taxon>
        <taxon>Euthyneura</taxon>
        <taxon>Panpulmonata</taxon>
        <taxon>Hygrophila</taxon>
        <taxon>Lymnaeoidea</taxon>
        <taxon>Planorbidae</taxon>
        <taxon>Biomphalaria</taxon>
    </lineage>
</organism>
<feature type="transmembrane region" description="Helical" evidence="8">
    <location>
        <begin position="342"/>
        <end position="361"/>
    </location>
</feature>
<dbReference type="Gene3D" id="1.20.1070.10">
    <property type="entry name" value="Rhodopsin 7-helix transmembrane proteins"/>
    <property type="match status" value="1"/>
</dbReference>
<keyword evidence="6" id="KW-0675">Receptor</keyword>
<keyword evidence="7" id="KW-0807">Transducer</keyword>
<dbReference type="OrthoDB" id="5969463at2759"/>
<feature type="transmembrane region" description="Helical" evidence="8">
    <location>
        <begin position="199"/>
        <end position="221"/>
    </location>
</feature>
<feature type="transmembrane region" description="Helical" evidence="8">
    <location>
        <begin position="381"/>
        <end position="404"/>
    </location>
</feature>
<feature type="transmembrane region" description="Helical" evidence="8">
    <location>
        <begin position="28"/>
        <end position="53"/>
    </location>
</feature>
<evidence type="ECO:0000256" key="4">
    <source>
        <dbReference type="ARBA" id="ARBA00023040"/>
    </source>
</evidence>
<sequence>MIGNISKNYTPEEIKEYLSVLQHESTLAFIPALIYMSLLIVVGSIGNCFVLGVYWTKMPRTPLRLYIIVMAIYDLPTNLLVIPGDIYDTFYVWDFDMPVVCKLRRYFNAVCVMSSIFVLVAIATTRYKMVCSSLGRQVTITQAKVSSIVMLVVGLVLSIPYSVIHGSQTILTPVPGIYGHFCQVDDFYVTTKWPLLNSAFFILIFITCCSSMIVFYICIGYKTWKHRQIRKDLKIVGKTSRCEESDSVLDSSSAIGRTYGQIQSTNLGSLQYRQQMASKRLRKKGVYNIELYYCNNRKEVKDFGIERKNSLFKKPTKKVSLVEETNLNRTTKRRSIFGRTSWMMITVSLVFIIALIPFLGLNFYKTAAPESYASLKGISLALYQLFSRSYLLNSAVNPIVYSLLDRKFRKECFKLLTCYTK</sequence>
<dbReference type="VEuPathDB" id="VectorBase:BGLAX_051775"/>
<dbReference type="RefSeq" id="XP_013096918.2">
    <property type="nucleotide sequence ID" value="XM_013241464.2"/>
</dbReference>
<dbReference type="VEuPathDB" id="VectorBase:BGLB012619"/>
<feature type="transmembrane region" description="Helical" evidence="8">
    <location>
        <begin position="106"/>
        <end position="124"/>
    </location>
</feature>
<dbReference type="EnsemblMetazoa" id="BGLB012619-RE">
    <property type="protein sequence ID" value="BGLB012619-PE"/>
    <property type="gene ID" value="BGLB012619"/>
</dbReference>
<evidence type="ECO:0000256" key="5">
    <source>
        <dbReference type="ARBA" id="ARBA00023136"/>
    </source>
</evidence>
<evidence type="ECO:0000313" key="10">
    <source>
        <dbReference type="EnsemblMetazoa" id="BGLB012619-PC"/>
    </source>
</evidence>
<dbReference type="Pfam" id="PF00001">
    <property type="entry name" value="7tm_1"/>
    <property type="match status" value="1"/>
</dbReference>
<evidence type="ECO:0000259" key="9">
    <source>
        <dbReference type="PROSITE" id="PS50262"/>
    </source>
</evidence>
<comment type="subcellular location">
    <subcellularLocation>
        <location evidence="1">Membrane</location>
        <topology evidence="1">Multi-pass membrane protein</topology>
    </subcellularLocation>
</comment>
<protein>
    <recommendedName>
        <fullName evidence="9">G-protein coupled receptors family 1 profile domain-containing protein</fullName>
    </recommendedName>
</protein>
<keyword evidence="4" id="KW-0297">G-protein coupled receptor</keyword>
<accession>A0A2C9K3R8</accession>
<evidence type="ECO:0000313" key="11">
    <source>
        <dbReference type="Proteomes" id="UP000076420"/>
    </source>
</evidence>
<feature type="transmembrane region" description="Helical" evidence="8">
    <location>
        <begin position="145"/>
        <end position="164"/>
    </location>
</feature>
<dbReference type="RefSeq" id="XP_013096917.2">
    <property type="nucleotide sequence ID" value="XM_013241463.2"/>
</dbReference>
<proteinExistence type="predicted"/>
<dbReference type="SUPFAM" id="SSF81321">
    <property type="entry name" value="Family A G protein-coupled receptor-like"/>
    <property type="match status" value="1"/>
</dbReference>
<keyword evidence="3 8" id="KW-1133">Transmembrane helix</keyword>
<name>A0A2C9K3R8_BIOGL</name>
<dbReference type="PANTHER" id="PTHR24243">
    <property type="entry name" value="G-PROTEIN COUPLED RECEPTOR"/>
    <property type="match status" value="1"/>
</dbReference>
<dbReference type="PROSITE" id="PS50262">
    <property type="entry name" value="G_PROTEIN_RECEP_F1_2"/>
    <property type="match status" value="1"/>
</dbReference>
<dbReference type="InterPro" id="IPR000276">
    <property type="entry name" value="GPCR_Rhodpsn"/>
</dbReference>
<evidence type="ECO:0000256" key="1">
    <source>
        <dbReference type="ARBA" id="ARBA00004141"/>
    </source>
</evidence>
<feature type="transmembrane region" description="Helical" evidence="8">
    <location>
        <begin position="65"/>
        <end position="86"/>
    </location>
</feature>
<dbReference type="AlphaFoldDB" id="A0A2C9K3R8"/>
<dbReference type="InterPro" id="IPR017452">
    <property type="entry name" value="GPCR_Rhodpsn_7TM"/>
</dbReference>
<dbReference type="EnsemblMetazoa" id="BGLB012619-RC">
    <property type="protein sequence ID" value="BGLB012619-PC"/>
    <property type="gene ID" value="BGLB012619"/>
</dbReference>
<reference evidence="10" key="1">
    <citation type="submission" date="2020-05" db="UniProtKB">
        <authorList>
            <consortium name="EnsemblMetazoa"/>
        </authorList>
    </citation>
    <scope>IDENTIFICATION</scope>
    <source>
        <strain evidence="10">BB02</strain>
    </source>
</reference>
<evidence type="ECO:0000256" key="2">
    <source>
        <dbReference type="ARBA" id="ARBA00022692"/>
    </source>
</evidence>
<dbReference type="PRINTS" id="PR00237">
    <property type="entry name" value="GPCRRHODOPSN"/>
</dbReference>
<dbReference type="PANTHER" id="PTHR24243:SF224">
    <property type="entry name" value="G-PROTEIN COUPLED RECEPTOR 19-RELATED"/>
    <property type="match status" value="1"/>
</dbReference>
<evidence type="ECO:0000256" key="8">
    <source>
        <dbReference type="SAM" id="Phobius"/>
    </source>
</evidence>
<evidence type="ECO:0000256" key="7">
    <source>
        <dbReference type="ARBA" id="ARBA00023224"/>
    </source>
</evidence>
<feature type="domain" description="G-protein coupled receptors family 1 profile" evidence="9">
    <location>
        <begin position="46"/>
        <end position="401"/>
    </location>
</feature>
<keyword evidence="2 8" id="KW-0812">Transmembrane</keyword>
<evidence type="ECO:0000256" key="6">
    <source>
        <dbReference type="ARBA" id="ARBA00023170"/>
    </source>
</evidence>
<gene>
    <name evidence="10" type="primary">106080141</name>
</gene>
<dbReference type="GO" id="GO:0005886">
    <property type="term" value="C:plasma membrane"/>
    <property type="evidence" value="ECO:0007669"/>
    <property type="project" value="TreeGrafter"/>
</dbReference>
<keyword evidence="5 8" id="KW-0472">Membrane</keyword>
<dbReference type="Proteomes" id="UP000076420">
    <property type="component" value="Unassembled WGS sequence"/>
</dbReference>